<dbReference type="EC" id="2.1.1.72" evidence="1"/>
<feature type="domain" description="MmeI-like target recognition" evidence="8">
    <location>
        <begin position="1036"/>
        <end position="1233"/>
    </location>
</feature>
<feature type="domain" description="Type II methyltransferase M.TaqI-like" evidence="7">
    <location>
        <begin position="675"/>
        <end position="958"/>
    </location>
</feature>
<proteinExistence type="predicted"/>
<dbReference type="InterPro" id="IPR011639">
    <property type="entry name" value="MethylTrfase_TaqI-like_dom"/>
</dbReference>
<evidence type="ECO:0000313" key="9">
    <source>
        <dbReference type="EMBL" id="MDS1271799.1"/>
    </source>
</evidence>
<dbReference type="Proteomes" id="UP001250214">
    <property type="component" value="Unassembled WGS sequence"/>
</dbReference>
<dbReference type="Gene3D" id="3.40.50.150">
    <property type="entry name" value="Vaccinia Virus protein VP39"/>
    <property type="match status" value="1"/>
</dbReference>
<keyword evidence="3" id="KW-0808">Transferase</keyword>
<dbReference type="PANTHER" id="PTHR33841">
    <property type="entry name" value="DNA METHYLTRANSFERASE YEEA-RELATED"/>
    <property type="match status" value="1"/>
</dbReference>
<evidence type="ECO:0000256" key="4">
    <source>
        <dbReference type="ARBA" id="ARBA00022691"/>
    </source>
</evidence>
<evidence type="ECO:0000256" key="2">
    <source>
        <dbReference type="ARBA" id="ARBA00022603"/>
    </source>
</evidence>
<reference evidence="10" key="1">
    <citation type="submission" date="2023-07" db="EMBL/GenBank/DDBJ databases">
        <title>Novel species in the genus Lipingzhangella isolated from Sambhar Salt Lake.</title>
        <authorList>
            <person name="Jiya N."/>
            <person name="Kajale S."/>
            <person name="Sharma A."/>
        </authorList>
    </citation>
    <scope>NUCLEOTIDE SEQUENCE [LARGE SCALE GENOMIC DNA]</scope>
    <source>
        <strain evidence="10">LS1_29</strain>
    </source>
</reference>
<dbReference type="PANTHER" id="PTHR33841:SF1">
    <property type="entry name" value="DNA METHYLTRANSFERASE A"/>
    <property type="match status" value="1"/>
</dbReference>
<dbReference type="Pfam" id="PF07669">
    <property type="entry name" value="Eco57I"/>
    <property type="match status" value="1"/>
</dbReference>
<evidence type="ECO:0000313" key="10">
    <source>
        <dbReference type="Proteomes" id="UP001250214"/>
    </source>
</evidence>
<protein>
    <recommendedName>
        <fullName evidence="1">site-specific DNA-methyltransferase (adenine-specific)</fullName>
        <ecNumber evidence="1">2.1.1.72</ecNumber>
    </recommendedName>
</protein>
<dbReference type="Pfam" id="PF20466">
    <property type="entry name" value="MmeI_TRD"/>
    <property type="match status" value="1"/>
</dbReference>
<gene>
    <name evidence="9" type="ORF">RIF23_16010</name>
</gene>
<evidence type="ECO:0000259" key="7">
    <source>
        <dbReference type="Pfam" id="PF07669"/>
    </source>
</evidence>
<evidence type="ECO:0000259" key="8">
    <source>
        <dbReference type="Pfam" id="PF20466"/>
    </source>
</evidence>
<name>A0ABU2H913_9ACTN</name>
<dbReference type="PRINTS" id="PR00507">
    <property type="entry name" value="N12N6MTFRASE"/>
</dbReference>
<feature type="region of interest" description="Disordered" evidence="6">
    <location>
        <begin position="1014"/>
        <end position="1035"/>
    </location>
</feature>
<keyword evidence="10" id="KW-1185">Reference proteome</keyword>
<dbReference type="InterPro" id="IPR029063">
    <property type="entry name" value="SAM-dependent_MTases_sf"/>
</dbReference>
<comment type="caution">
    <text evidence="9">The sequence shown here is derived from an EMBL/GenBank/DDBJ whole genome shotgun (WGS) entry which is preliminary data.</text>
</comment>
<dbReference type="RefSeq" id="WP_310913357.1">
    <property type="nucleotide sequence ID" value="NZ_JAVLVT010000008.1"/>
</dbReference>
<evidence type="ECO:0000256" key="3">
    <source>
        <dbReference type="ARBA" id="ARBA00022679"/>
    </source>
</evidence>
<dbReference type="InterPro" id="IPR050953">
    <property type="entry name" value="N4_N6_ade-DNA_methylase"/>
</dbReference>
<comment type="catalytic activity">
    <reaction evidence="5">
        <text>a 2'-deoxyadenosine in DNA + S-adenosyl-L-methionine = an N(6)-methyl-2'-deoxyadenosine in DNA + S-adenosyl-L-homocysteine + H(+)</text>
        <dbReference type="Rhea" id="RHEA:15197"/>
        <dbReference type="Rhea" id="RHEA-COMP:12418"/>
        <dbReference type="Rhea" id="RHEA-COMP:12419"/>
        <dbReference type="ChEBI" id="CHEBI:15378"/>
        <dbReference type="ChEBI" id="CHEBI:57856"/>
        <dbReference type="ChEBI" id="CHEBI:59789"/>
        <dbReference type="ChEBI" id="CHEBI:90615"/>
        <dbReference type="ChEBI" id="CHEBI:90616"/>
        <dbReference type="EC" id="2.1.1.72"/>
    </reaction>
</comment>
<organism evidence="9 10">
    <name type="scientific">Lipingzhangella rawalii</name>
    <dbReference type="NCBI Taxonomy" id="2055835"/>
    <lineage>
        <taxon>Bacteria</taxon>
        <taxon>Bacillati</taxon>
        <taxon>Actinomycetota</taxon>
        <taxon>Actinomycetes</taxon>
        <taxon>Streptosporangiales</taxon>
        <taxon>Nocardiopsidaceae</taxon>
        <taxon>Lipingzhangella</taxon>
    </lineage>
</organism>
<evidence type="ECO:0000256" key="5">
    <source>
        <dbReference type="ARBA" id="ARBA00047942"/>
    </source>
</evidence>
<sequence>MRRRFGPGTSSTDRKRAHLDWLDLVEVNGPFLSLPVLVRHWPDLEAVDKPTRDRLRLEHRQWQDTGQARDWIDFVLRDLLGWGDDVRFADQDPEALEPLATEVPEHETTLRPSFALLEPGSANPLLLGTISDGPPTRRIPGSSWAATPADRLAHQCRRHGVELGLATDGRWWTLVWAPLRGVTTTATFDAVDWPTVAERVVVRAFVSLLQRRRFLTVPAEQRLPALLYESVNQQEDLTEQLGVQVRQAVEMLVAAASHADVQDRHRGGPGLRDVPAHEVYRGAVSVMMRVVFLLFAEERRLLPSDNELYAEAYSVVRLYEQLEQRLRDAGGNEGELEHTYRGWHRLLALFTAVYQGVDHPDMPLAAHDGSLFSPEQFPWLAAGIADRPLPVNDRTVLRMLRAVRHVTIGAELRTVTFRTLDVEEIGYVYEGLLDHEGYRATETMVGLIGKPGIEDEVPLAQLEELASTHPQPEDLAAQLASRFKDSKIGTPKALTAKLQPLDEAEHAEAQNRLREAVPDPELRRRLLPFYRIIRQDLRGAPLVVLPGALYMTESALRKNTGTHYTPRHLAEEVAEGALEPLVYRPGPLDTADTSQWRLRPASEILSLKVADIAMGSAAFLVAACRYLANRLVEAWAEDGDEHARAWRENTPASDIEVDVAADPVVVTARRQVIENCLYGTDINPMAVEMAKLSLWLVSMDPGRPFTFLDDRLVPGDSLLGITSLDQLEVMDLDAKRGREQHENTALDFTAGVRSLVAEVAADRRHLATLDADTLDALEQKRRLLAAAQEKTARTGLFADLATGAVLASSGANAREQRRTVLEAANYARKVAEATEDTAANAEADAQDQAQRWLATDLPSDGLDRDPLHWPLVFPEVFDQQRPGGAGFDAVIGNPPFLGGTKITEPLGTAYREHIIEIIARGVRAGGRCDLVAYFALRAHSLLNGGGQTGLIATNTLAQGDTREVALDQLTERGVTIRQATKSKPWPSKSAVLEYAAVWTSRAKLADEAPRTADGMTVRGITPSLDPASRVSGKPEKLAENRDLAYQGSKLDGVGFTLAPVRAQEMMDESPGNREVLFPYLNGQDLNSRPDCSASRWVINFHDWPEEKAKEYPDPYAQVLREVRSARAKHGEKRTRESWWLYQRARPELYAAISGLDRVIVLTLVSKSVMPVLVPTGQVFAHKLGVFASEDTGMLALLSSAPHYWWAINWTSTLESRINYSPSDVFETFPRPELRDGLRSLGEHLDSHRRELMLSRQAGLTATYNLVHDPKNRDADIAELREIHRRIDEEVVRAYGWSDLLDQGLGHDFHETRQGTRYTVAPAVRIEILDRLLELNHERYAAEVAAGLHESTKGSRKKRSGLPPAEGDTLF</sequence>
<evidence type="ECO:0000256" key="1">
    <source>
        <dbReference type="ARBA" id="ARBA00011900"/>
    </source>
</evidence>
<feature type="region of interest" description="Disordered" evidence="6">
    <location>
        <begin position="1347"/>
        <end position="1370"/>
    </location>
</feature>
<evidence type="ECO:0000256" key="6">
    <source>
        <dbReference type="SAM" id="MobiDB-lite"/>
    </source>
</evidence>
<keyword evidence="4" id="KW-0949">S-adenosyl-L-methionine</keyword>
<dbReference type="EMBL" id="JAVLVT010000008">
    <property type="protein sequence ID" value="MDS1271799.1"/>
    <property type="molecule type" value="Genomic_DNA"/>
</dbReference>
<keyword evidence="2" id="KW-0489">Methyltransferase</keyword>
<accession>A0ABU2H913</accession>
<dbReference type="SUPFAM" id="SSF53335">
    <property type="entry name" value="S-adenosyl-L-methionine-dependent methyltransferases"/>
    <property type="match status" value="1"/>
</dbReference>
<dbReference type="InterPro" id="IPR046820">
    <property type="entry name" value="MmeI_TRD"/>
</dbReference>